<evidence type="ECO:0000256" key="1">
    <source>
        <dbReference type="SAM" id="SignalP"/>
    </source>
</evidence>
<gene>
    <name evidence="2" type="ORF">GMJLKIPL_0661</name>
</gene>
<accession>A0ABQ4S6I0</accession>
<evidence type="ECO:0000313" key="2">
    <source>
        <dbReference type="EMBL" id="GJD98750.1"/>
    </source>
</evidence>
<organism evidence="2 3">
    <name type="scientific">Methylobacterium isbiliense</name>
    <dbReference type="NCBI Taxonomy" id="315478"/>
    <lineage>
        <taxon>Bacteria</taxon>
        <taxon>Pseudomonadati</taxon>
        <taxon>Pseudomonadota</taxon>
        <taxon>Alphaproteobacteria</taxon>
        <taxon>Hyphomicrobiales</taxon>
        <taxon>Methylobacteriaceae</taxon>
        <taxon>Methylobacterium</taxon>
    </lineage>
</organism>
<reference evidence="2" key="1">
    <citation type="journal article" date="2021" name="Front. Microbiol.">
        <title>Comprehensive Comparative Genomics and Phenotyping of Methylobacterium Species.</title>
        <authorList>
            <person name="Alessa O."/>
            <person name="Ogura Y."/>
            <person name="Fujitani Y."/>
            <person name="Takami H."/>
            <person name="Hayashi T."/>
            <person name="Sahin N."/>
            <person name="Tani A."/>
        </authorList>
    </citation>
    <scope>NUCLEOTIDE SEQUENCE</scope>
    <source>
        <strain evidence="2">DSM 17168</strain>
    </source>
</reference>
<dbReference type="EMBL" id="BPQQ01000006">
    <property type="protein sequence ID" value="GJD98750.1"/>
    <property type="molecule type" value="Genomic_DNA"/>
</dbReference>
<sequence>MTLPPLLTRLIAAVIVMIAAAFGASMAQAHEGHTHHAAQAATAHHHPRLAPEAVAPRAVAETFTKAAVASPADRLLSVAVSRAKTTDERLCNGVCCSLGASCCVPGAMLPAAAAAFPAATAAVRLIAAAEPFRAGIAREALPKPPRSIA</sequence>
<feature type="chain" id="PRO_5045554892" description="Cobalt-zinc-cadmium resistance protein CzcI" evidence="1">
    <location>
        <begin position="30"/>
        <end position="149"/>
    </location>
</feature>
<protein>
    <recommendedName>
        <fullName evidence="4">Cobalt-zinc-cadmium resistance protein CzcI</fullName>
    </recommendedName>
</protein>
<name>A0ABQ4S6I0_9HYPH</name>
<dbReference type="Proteomes" id="UP001055153">
    <property type="component" value="Unassembled WGS sequence"/>
</dbReference>
<keyword evidence="3" id="KW-1185">Reference proteome</keyword>
<evidence type="ECO:0000313" key="3">
    <source>
        <dbReference type="Proteomes" id="UP001055153"/>
    </source>
</evidence>
<feature type="signal peptide" evidence="1">
    <location>
        <begin position="1"/>
        <end position="29"/>
    </location>
</feature>
<comment type="caution">
    <text evidence="2">The sequence shown here is derived from an EMBL/GenBank/DDBJ whole genome shotgun (WGS) entry which is preliminary data.</text>
</comment>
<proteinExistence type="predicted"/>
<dbReference type="RefSeq" id="WP_238233698.1">
    <property type="nucleotide sequence ID" value="NZ_BPQQ01000006.1"/>
</dbReference>
<evidence type="ECO:0008006" key="4">
    <source>
        <dbReference type="Google" id="ProtNLM"/>
    </source>
</evidence>
<keyword evidence="1" id="KW-0732">Signal</keyword>
<reference evidence="2" key="2">
    <citation type="submission" date="2021-08" db="EMBL/GenBank/DDBJ databases">
        <authorList>
            <person name="Tani A."/>
            <person name="Ola A."/>
            <person name="Ogura Y."/>
            <person name="Katsura K."/>
            <person name="Hayashi T."/>
        </authorList>
    </citation>
    <scope>NUCLEOTIDE SEQUENCE</scope>
    <source>
        <strain evidence="2">DSM 17168</strain>
    </source>
</reference>